<reference evidence="3 4" key="1">
    <citation type="submission" date="2024-11" db="EMBL/GenBank/DDBJ databases">
        <title>A near-complete genome assembly of Cinchona calisaya.</title>
        <authorList>
            <person name="Lian D.C."/>
            <person name="Zhao X.W."/>
            <person name="Wei L."/>
        </authorList>
    </citation>
    <scope>NUCLEOTIDE SEQUENCE [LARGE SCALE GENOMIC DNA]</scope>
    <source>
        <tissue evidence="3">Nenye</tissue>
    </source>
</reference>
<evidence type="ECO:0000259" key="2">
    <source>
        <dbReference type="Pfam" id="PF13456"/>
    </source>
</evidence>
<dbReference type="Pfam" id="PF13456">
    <property type="entry name" value="RVT_3"/>
    <property type="match status" value="1"/>
</dbReference>
<dbReference type="AlphaFoldDB" id="A0ABD2ZUW8"/>
<accession>A0ABD2ZUW8</accession>
<feature type="signal peptide" evidence="1">
    <location>
        <begin position="1"/>
        <end position="20"/>
    </location>
</feature>
<dbReference type="InterPro" id="IPR044730">
    <property type="entry name" value="RNase_H-like_dom_plant"/>
</dbReference>
<keyword evidence="1" id="KW-0732">Signal</keyword>
<comment type="caution">
    <text evidence="3">The sequence shown here is derived from an EMBL/GenBank/DDBJ whole genome shotgun (WGS) entry which is preliminary data.</text>
</comment>
<organism evidence="3 4">
    <name type="scientific">Cinchona calisaya</name>
    <dbReference type="NCBI Taxonomy" id="153742"/>
    <lineage>
        <taxon>Eukaryota</taxon>
        <taxon>Viridiplantae</taxon>
        <taxon>Streptophyta</taxon>
        <taxon>Embryophyta</taxon>
        <taxon>Tracheophyta</taxon>
        <taxon>Spermatophyta</taxon>
        <taxon>Magnoliopsida</taxon>
        <taxon>eudicotyledons</taxon>
        <taxon>Gunneridae</taxon>
        <taxon>Pentapetalae</taxon>
        <taxon>asterids</taxon>
        <taxon>lamiids</taxon>
        <taxon>Gentianales</taxon>
        <taxon>Rubiaceae</taxon>
        <taxon>Cinchonoideae</taxon>
        <taxon>Cinchoneae</taxon>
        <taxon>Cinchona</taxon>
    </lineage>
</organism>
<dbReference type="InterPro" id="IPR012337">
    <property type="entry name" value="RNaseH-like_sf"/>
</dbReference>
<dbReference type="Proteomes" id="UP001630127">
    <property type="component" value="Unassembled WGS sequence"/>
</dbReference>
<name>A0ABD2ZUW8_9GENT</name>
<dbReference type="PANTHER" id="PTHR47723">
    <property type="entry name" value="OS05G0353850 PROTEIN"/>
    <property type="match status" value="1"/>
</dbReference>
<dbReference type="EMBL" id="JBJUIK010000007">
    <property type="protein sequence ID" value="KAL3522788.1"/>
    <property type="molecule type" value="Genomic_DNA"/>
</dbReference>
<sequence>MVETAFWMVGILGVMGCGGALQDCHGKLLFGFAKHLDNGSNLEAEALGLLHGMQMCKAAHYKHVLIDPDSKELIDIINGSDHRLRLLMELSGKFDVSFVRVITSFNVLFTRPIRWWTD</sequence>
<evidence type="ECO:0000313" key="3">
    <source>
        <dbReference type="EMBL" id="KAL3522788.1"/>
    </source>
</evidence>
<dbReference type="CDD" id="cd06222">
    <property type="entry name" value="RNase_H_like"/>
    <property type="match status" value="1"/>
</dbReference>
<keyword evidence="4" id="KW-1185">Reference proteome</keyword>
<protein>
    <recommendedName>
        <fullName evidence="2">RNase H type-1 domain-containing protein</fullName>
    </recommendedName>
</protein>
<dbReference type="Gene3D" id="3.30.420.10">
    <property type="entry name" value="Ribonuclease H-like superfamily/Ribonuclease H"/>
    <property type="match status" value="1"/>
</dbReference>
<proteinExistence type="predicted"/>
<dbReference type="PANTHER" id="PTHR47723:SF19">
    <property type="entry name" value="POLYNUCLEOTIDYL TRANSFERASE, RIBONUCLEASE H-LIKE SUPERFAMILY PROTEIN"/>
    <property type="match status" value="1"/>
</dbReference>
<dbReference type="InterPro" id="IPR002156">
    <property type="entry name" value="RNaseH_domain"/>
</dbReference>
<dbReference type="InterPro" id="IPR036397">
    <property type="entry name" value="RNaseH_sf"/>
</dbReference>
<feature type="domain" description="RNase H type-1" evidence="2">
    <location>
        <begin position="16"/>
        <end position="82"/>
    </location>
</feature>
<gene>
    <name evidence="3" type="ORF">ACH5RR_015622</name>
</gene>
<evidence type="ECO:0000313" key="4">
    <source>
        <dbReference type="Proteomes" id="UP001630127"/>
    </source>
</evidence>
<dbReference type="InterPro" id="IPR053151">
    <property type="entry name" value="RNase_H-like"/>
</dbReference>
<evidence type="ECO:0000256" key="1">
    <source>
        <dbReference type="SAM" id="SignalP"/>
    </source>
</evidence>
<dbReference type="SUPFAM" id="SSF53098">
    <property type="entry name" value="Ribonuclease H-like"/>
    <property type="match status" value="1"/>
</dbReference>
<feature type="chain" id="PRO_5044796512" description="RNase H type-1 domain-containing protein" evidence="1">
    <location>
        <begin position="21"/>
        <end position="118"/>
    </location>
</feature>